<protein>
    <recommendedName>
        <fullName evidence="4">SMODS-associating 2TM beta-strand rich effector domain-containing protein</fullName>
    </recommendedName>
</protein>
<evidence type="ECO:0000256" key="1">
    <source>
        <dbReference type="SAM" id="Phobius"/>
    </source>
</evidence>
<evidence type="ECO:0008006" key="4">
    <source>
        <dbReference type="Google" id="ProtNLM"/>
    </source>
</evidence>
<reference evidence="2 3" key="1">
    <citation type="submission" date="2020-10" db="EMBL/GenBank/DDBJ databases">
        <title>Identification of Nocardia species via Next-generation sequencing and recognition of intraspecies genetic diversity.</title>
        <authorList>
            <person name="Li P."/>
            <person name="Li P."/>
            <person name="Lu B."/>
        </authorList>
    </citation>
    <scope>NUCLEOTIDE SEQUENCE [LARGE SCALE GENOMIC DNA]</scope>
    <source>
        <strain evidence="2 3">BJ06-0157</strain>
    </source>
</reference>
<sequence length="218" mass="24366">MIRKILDKLFPLAVFVAAAATGSGLCTAVQQRAWLDITGCLVTATVLFFLTRSWQRDRRAWWRTAEYQTRHTAFLVTLTELTATDPYTAWHAGARQWLGVTVCTTPCTAIFSGRRYFEVVVADAPEPSLASGTDIEFDYVTMRCFLVFRRNPCIDIYVTGELVDPRTGDRHPGAGVPRGTLRTVIRRLRTPPAARLAGSSDIDALLERLATAEPREHH</sequence>
<keyword evidence="1" id="KW-0472">Membrane</keyword>
<accession>A0ABS0D1H5</accession>
<name>A0ABS0D1H5_9NOCA</name>
<keyword evidence="3" id="KW-1185">Reference proteome</keyword>
<dbReference type="Proteomes" id="UP000702209">
    <property type="component" value="Unassembled WGS sequence"/>
</dbReference>
<keyword evidence="1" id="KW-0812">Transmembrane</keyword>
<organism evidence="2 3">
    <name type="scientific">Nocardia amamiensis</name>
    <dbReference type="NCBI Taxonomy" id="404578"/>
    <lineage>
        <taxon>Bacteria</taxon>
        <taxon>Bacillati</taxon>
        <taxon>Actinomycetota</taxon>
        <taxon>Actinomycetes</taxon>
        <taxon>Mycobacteriales</taxon>
        <taxon>Nocardiaceae</taxon>
        <taxon>Nocardia</taxon>
    </lineage>
</organism>
<evidence type="ECO:0000313" key="2">
    <source>
        <dbReference type="EMBL" id="MBF6302692.1"/>
    </source>
</evidence>
<dbReference type="RefSeq" id="WP_195133875.1">
    <property type="nucleotide sequence ID" value="NZ_JADLQX010000052.1"/>
</dbReference>
<feature type="transmembrane region" description="Helical" evidence="1">
    <location>
        <begin position="34"/>
        <end position="51"/>
    </location>
</feature>
<dbReference type="EMBL" id="JADLQX010000052">
    <property type="protein sequence ID" value="MBF6302692.1"/>
    <property type="molecule type" value="Genomic_DNA"/>
</dbReference>
<proteinExistence type="predicted"/>
<gene>
    <name evidence="2" type="ORF">IU459_34945</name>
</gene>
<comment type="caution">
    <text evidence="2">The sequence shown here is derived from an EMBL/GenBank/DDBJ whole genome shotgun (WGS) entry which is preliminary data.</text>
</comment>
<keyword evidence="1" id="KW-1133">Transmembrane helix</keyword>
<evidence type="ECO:0000313" key="3">
    <source>
        <dbReference type="Proteomes" id="UP000702209"/>
    </source>
</evidence>